<comment type="caution">
    <text evidence="2">The sequence shown here is derived from an EMBL/GenBank/DDBJ whole genome shotgun (WGS) entry which is preliminary data.</text>
</comment>
<accession>A0A2M6P0F1</accession>
<gene>
    <name evidence="2" type="ORF">COU30_03685</name>
</gene>
<dbReference type="PANTHER" id="PTHR33360:SF2">
    <property type="entry name" value="TRANSPOSASE FOR INSERTION SEQUENCE ELEMENT IS200"/>
    <property type="match status" value="1"/>
</dbReference>
<dbReference type="EMBL" id="PFBW01000162">
    <property type="protein sequence ID" value="PIR77212.1"/>
    <property type="molecule type" value="Genomic_DNA"/>
</dbReference>
<dbReference type="Gene3D" id="3.30.70.1290">
    <property type="entry name" value="Transposase IS200-like"/>
    <property type="match status" value="1"/>
</dbReference>
<dbReference type="Pfam" id="PF01797">
    <property type="entry name" value="Y1_Tnp"/>
    <property type="match status" value="1"/>
</dbReference>
<dbReference type="SMART" id="SM01321">
    <property type="entry name" value="Y1_Tnp"/>
    <property type="match status" value="1"/>
</dbReference>
<sequence length="147" mass="17607">MNNIRRQCYKLEHCTYDCHYHVVWTPKYRGKVLSDTYIKQELKRQFKQIARWKGLTIHAWHIGDEHIHLYLSIPPKYSISYVIQILKGKTSGWIKKKTKKFPKGPLWGRGYFVSTVGADRHAVMRYVKNQQHHQVDLEQLKFKLPTK</sequence>
<reference evidence="3" key="1">
    <citation type="submission" date="2017-09" db="EMBL/GenBank/DDBJ databases">
        <title>Depth-based differentiation of microbial function through sediment-hosted aquifers and enrichment of novel symbionts in the deep terrestrial subsurface.</title>
        <authorList>
            <person name="Probst A.J."/>
            <person name="Ladd B."/>
            <person name="Jarett J.K."/>
            <person name="Geller-Mcgrath D.E."/>
            <person name="Sieber C.M.K."/>
            <person name="Emerson J.B."/>
            <person name="Anantharaman K."/>
            <person name="Thomas B.C."/>
            <person name="Malmstrom R."/>
            <person name="Stieglmeier M."/>
            <person name="Klingl A."/>
            <person name="Woyke T."/>
            <person name="Ryan C.M."/>
            <person name="Banfield J.F."/>
        </authorList>
    </citation>
    <scope>NUCLEOTIDE SEQUENCE [LARGE SCALE GENOMIC DNA]</scope>
</reference>
<dbReference type="NCBIfam" id="NF033573">
    <property type="entry name" value="transpos_IS200"/>
    <property type="match status" value="1"/>
</dbReference>
<evidence type="ECO:0000313" key="3">
    <source>
        <dbReference type="Proteomes" id="UP000228528"/>
    </source>
</evidence>
<dbReference type="PANTHER" id="PTHR33360">
    <property type="entry name" value="TRANSPOSASE FOR INSERTION SEQUENCE ELEMENT IS200"/>
    <property type="match status" value="1"/>
</dbReference>
<evidence type="ECO:0000313" key="2">
    <source>
        <dbReference type="EMBL" id="PIR77212.1"/>
    </source>
</evidence>
<dbReference type="InterPro" id="IPR002686">
    <property type="entry name" value="Transposase_17"/>
</dbReference>
<dbReference type="SUPFAM" id="SSF143422">
    <property type="entry name" value="Transposase IS200-like"/>
    <property type="match status" value="1"/>
</dbReference>
<dbReference type="GO" id="GO:0004803">
    <property type="term" value="F:transposase activity"/>
    <property type="evidence" value="ECO:0007669"/>
    <property type="project" value="InterPro"/>
</dbReference>
<dbReference type="GO" id="GO:0003677">
    <property type="term" value="F:DNA binding"/>
    <property type="evidence" value="ECO:0007669"/>
    <property type="project" value="InterPro"/>
</dbReference>
<evidence type="ECO:0000259" key="1">
    <source>
        <dbReference type="SMART" id="SM01321"/>
    </source>
</evidence>
<dbReference type="Proteomes" id="UP000228528">
    <property type="component" value="Unassembled WGS sequence"/>
</dbReference>
<proteinExistence type="predicted"/>
<organism evidence="2 3">
    <name type="scientific">Candidatus Magasanikbacteria bacterium CG10_big_fil_rev_8_21_14_0_10_38_6</name>
    <dbReference type="NCBI Taxonomy" id="1974647"/>
    <lineage>
        <taxon>Bacteria</taxon>
        <taxon>Candidatus Magasanikiibacteriota</taxon>
    </lineage>
</organism>
<name>A0A2M6P0F1_9BACT</name>
<feature type="domain" description="Transposase IS200-like" evidence="1">
    <location>
        <begin position="15"/>
        <end position="130"/>
    </location>
</feature>
<dbReference type="GO" id="GO:0006313">
    <property type="term" value="P:DNA transposition"/>
    <property type="evidence" value="ECO:0007669"/>
    <property type="project" value="InterPro"/>
</dbReference>
<dbReference type="InterPro" id="IPR036515">
    <property type="entry name" value="Transposase_17_sf"/>
</dbReference>
<protein>
    <submittedName>
        <fullName evidence="2">IS200/IS605 family transposase</fullName>
    </submittedName>
</protein>
<dbReference type="AlphaFoldDB" id="A0A2M6P0F1"/>